<dbReference type="HAMAP" id="MF_00675">
    <property type="entry name" value="UxaC"/>
    <property type="match status" value="1"/>
</dbReference>
<organism evidence="8 9">
    <name type="scientific">Rariglobus hedericola</name>
    <dbReference type="NCBI Taxonomy" id="2597822"/>
    <lineage>
        <taxon>Bacteria</taxon>
        <taxon>Pseudomonadati</taxon>
        <taxon>Verrucomicrobiota</taxon>
        <taxon>Opitutia</taxon>
        <taxon>Opitutales</taxon>
        <taxon>Opitutaceae</taxon>
        <taxon>Rariglobus</taxon>
    </lineage>
</organism>
<protein>
    <recommendedName>
        <fullName evidence="5 7">Uronate isomerase</fullName>
        <ecNumber evidence="4 7">5.3.1.12</ecNumber>
    </recommendedName>
    <alternativeName>
        <fullName evidence="7">Glucuronate isomerase</fullName>
    </alternativeName>
    <alternativeName>
        <fullName evidence="7">Uronic isomerase</fullName>
    </alternativeName>
</protein>
<evidence type="ECO:0000256" key="5">
    <source>
        <dbReference type="ARBA" id="ARBA00020555"/>
    </source>
</evidence>
<keyword evidence="9" id="KW-1185">Reference proteome</keyword>
<name>A0A556QRY3_9BACT</name>
<dbReference type="PANTHER" id="PTHR30068">
    <property type="entry name" value="URONATE ISOMERASE"/>
    <property type="match status" value="1"/>
</dbReference>
<evidence type="ECO:0000256" key="4">
    <source>
        <dbReference type="ARBA" id="ARBA00012546"/>
    </source>
</evidence>
<dbReference type="Gene3D" id="3.20.20.140">
    <property type="entry name" value="Metal-dependent hydrolases"/>
    <property type="match status" value="1"/>
</dbReference>
<evidence type="ECO:0000313" key="9">
    <source>
        <dbReference type="Proteomes" id="UP000315648"/>
    </source>
</evidence>
<reference evidence="8 9" key="1">
    <citation type="submission" date="2019-07" db="EMBL/GenBank/DDBJ databases">
        <title>Description of 53C-WASEF.</title>
        <authorList>
            <person name="Pitt A."/>
            <person name="Hahn M.W."/>
        </authorList>
    </citation>
    <scope>NUCLEOTIDE SEQUENCE [LARGE SCALE GENOMIC DNA]</scope>
    <source>
        <strain evidence="8 9">53C-WASEF</strain>
    </source>
</reference>
<dbReference type="Gene3D" id="1.10.2020.10">
    <property type="entry name" value="uronate isomerase, domain 2, chain A"/>
    <property type="match status" value="1"/>
</dbReference>
<dbReference type="EC" id="5.3.1.12" evidence="4 7"/>
<keyword evidence="6 7" id="KW-0413">Isomerase</keyword>
<evidence type="ECO:0000256" key="7">
    <source>
        <dbReference type="HAMAP-Rule" id="MF_00675"/>
    </source>
</evidence>
<dbReference type="GO" id="GO:0008880">
    <property type="term" value="F:glucuronate isomerase activity"/>
    <property type="evidence" value="ECO:0007669"/>
    <property type="project" value="UniProtKB-UniRule"/>
</dbReference>
<evidence type="ECO:0000256" key="1">
    <source>
        <dbReference type="ARBA" id="ARBA00001165"/>
    </source>
</evidence>
<comment type="similarity">
    <text evidence="3 7">Belongs to the metallo-dependent hydrolases superfamily. Uronate isomerase family.</text>
</comment>
<dbReference type="GO" id="GO:0042840">
    <property type="term" value="P:D-glucuronate catabolic process"/>
    <property type="evidence" value="ECO:0007669"/>
    <property type="project" value="TreeGrafter"/>
</dbReference>
<dbReference type="NCBIfam" id="NF002794">
    <property type="entry name" value="PRK02925.1"/>
    <property type="match status" value="1"/>
</dbReference>
<dbReference type="PANTHER" id="PTHR30068:SF4">
    <property type="entry name" value="URONATE ISOMERASE"/>
    <property type="match status" value="1"/>
</dbReference>
<accession>A0A556QRY3</accession>
<proteinExistence type="inferred from homology"/>
<dbReference type="GO" id="GO:0019698">
    <property type="term" value="P:D-galacturonate catabolic process"/>
    <property type="evidence" value="ECO:0007669"/>
    <property type="project" value="TreeGrafter"/>
</dbReference>
<comment type="catalytic activity">
    <reaction evidence="7">
        <text>aldehydo-D-galacturonate = keto-D-tagaturonate</text>
        <dbReference type="Rhea" id="RHEA:27702"/>
        <dbReference type="ChEBI" id="CHEBI:12952"/>
        <dbReference type="ChEBI" id="CHEBI:17886"/>
    </reaction>
</comment>
<dbReference type="OrthoDB" id="9766564at2"/>
<sequence length="477" mass="53117">MSVASAFLHDDFLLTTEWSRLLYHTYAKPQPIYDYHCHLPPDQIAANRKFENLTQIWLAGDHYKWRAMRAAGVNEDFITGNTTSDYDKFLAYCRIVPQLLRNPLHHWSHLELRRYFGIDLLINETNAPLIWELANAELAKPALSTHGILTANKVAVVCTTDDPADSLEHHVAIAKSGLETRVYPTFRADKLMAVAAPAVFNAWADQLAARADVKVDSLDSLLQALDQRHAFFHSIGGRLSDHGLENLPDADCTRAEAEVIFNAVRSGAAATTADTAKWVWFIMIYLGQLDAKRGWTKQLHLGALRNNNSRLLKRLGADAGVDSIGDFSQARALSRYLDALDRDNQLPKVVLYNLNPADNYVFATMAGNFQDGTTPGKIQFGSGWWFLDQKEGMEMQLNALSQLGLLSKFVGMLTDSRSFLSYPRHEYFRRILCALIGADVEAGLIPADEASVGKLVSDICYDNAAAYFALEAGSFNS</sequence>
<evidence type="ECO:0000313" key="8">
    <source>
        <dbReference type="EMBL" id="TSJ79400.1"/>
    </source>
</evidence>
<evidence type="ECO:0000256" key="3">
    <source>
        <dbReference type="ARBA" id="ARBA00008397"/>
    </source>
</evidence>
<dbReference type="Pfam" id="PF02614">
    <property type="entry name" value="UxaC"/>
    <property type="match status" value="1"/>
</dbReference>
<dbReference type="Proteomes" id="UP000315648">
    <property type="component" value="Unassembled WGS sequence"/>
</dbReference>
<dbReference type="AlphaFoldDB" id="A0A556QRY3"/>
<dbReference type="RefSeq" id="WP_144229921.1">
    <property type="nucleotide sequence ID" value="NZ_CBCRVV010000007.1"/>
</dbReference>
<comment type="catalytic activity">
    <reaction evidence="1 7">
        <text>D-glucuronate = D-fructuronate</text>
        <dbReference type="Rhea" id="RHEA:13049"/>
        <dbReference type="ChEBI" id="CHEBI:58720"/>
        <dbReference type="ChEBI" id="CHEBI:59863"/>
        <dbReference type="EC" id="5.3.1.12"/>
    </reaction>
</comment>
<dbReference type="UniPathway" id="UPA00246"/>
<dbReference type="InterPro" id="IPR003766">
    <property type="entry name" value="Uronate_isomerase"/>
</dbReference>
<evidence type="ECO:0000256" key="2">
    <source>
        <dbReference type="ARBA" id="ARBA00004892"/>
    </source>
</evidence>
<dbReference type="EMBL" id="VMBG01000001">
    <property type="protein sequence ID" value="TSJ79400.1"/>
    <property type="molecule type" value="Genomic_DNA"/>
</dbReference>
<evidence type="ECO:0000256" key="6">
    <source>
        <dbReference type="ARBA" id="ARBA00023235"/>
    </source>
</evidence>
<gene>
    <name evidence="7 8" type="primary">uxaC</name>
    <name evidence="8" type="ORF">FPL22_08960</name>
</gene>
<comment type="pathway">
    <text evidence="2 7">Carbohydrate metabolism; pentose and glucuronate interconversion.</text>
</comment>
<dbReference type="SUPFAM" id="SSF51556">
    <property type="entry name" value="Metallo-dependent hydrolases"/>
    <property type="match status" value="1"/>
</dbReference>
<dbReference type="InterPro" id="IPR032466">
    <property type="entry name" value="Metal_Hydrolase"/>
</dbReference>
<comment type="caution">
    <text evidence="8">The sequence shown here is derived from an EMBL/GenBank/DDBJ whole genome shotgun (WGS) entry which is preliminary data.</text>
</comment>